<protein>
    <submittedName>
        <fullName evidence="2">Uncharacterized protein</fullName>
    </submittedName>
</protein>
<feature type="region of interest" description="Disordered" evidence="1">
    <location>
        <begin position="1"/>
        <end position="21"/>
    </location>
</feature>
<reference evidence="2" key="1">
    <citation type="submission" date="2020-04" db="EMBL/GenBank/DDBJ databases">
        <authorList>
            <person name="Zhang T."/>
        </authorList>
    </citation>
    <scope>NUCLEOTIDE SEQUENCE</scope>
    <source>
        <strain evidence="2">HKST-UBA15</strain>
    </source>
</reference>
<evidence type="ECO:0000313" key="3">
    <source>
        <dbReference type="Proteomes" id="UP000745577"/>
    </source>
</evidence>
<gene>
    <name evidence="2" type="ORF">KC675_03585</name>
</gene>
<reference evidence="2" key="2">
    <citation type="journal article" date="2021" name="Microbiome">
        <title>Successional dynamics and alternative stable states in a saline activated sludge microbial community over 9 years.</title>
        <authorList>
            <person name="Wang Y."/>
            <person name="Ye J."/>
            <person name="Ju F."/>
            <person name="Liu L."/>
            <person name="Boyd J.A."/>
            <person name="Deng Y."/>
            <person name="Parks D.H."/>
            <person name="Jiang X."/>
            <person name="Yin X."/>
            <person name="Woodcroft B.J."/>
            <person name="Tyson G.W."/>
            <person name="Hugenholtz P."/>
            <person name="Polz M.F."/>
            <person name="Zhang T."/>
        </authorList>
    </citation>
    <scope>NUCLEOTIDE SEQUENCE</scope>
    <source>
        <strain evidence="2">HKST-UBA15</strain>
    </source>
</reference>
<dbReference type="AlphaFoldDB" id="A0A955I911"/>
<feature type="region of interest" description="Disordered" evidence="1">
    <location>
        <begin position="43"/>
        <end position="62"/>
    </location>
</feature>
<dbReference type="Proteomes" id="UP000745577">
    <property type="component" value="Unassembled WGS sequence"/>
</dbReference>
<accession>A0A955I911</accession>
<comment type="caution">
    <text evidence="2">The sequence shown here is derived from an EMBL/GenBank/DDBJ whole genome shotgun (WGS) entry which is preliminary data.</text>
</comment>
<name>A0A955I911_9BACT</name>
<organism evidence="2 3">
    <name type="scientific">Candidatus Dojkabacteria bacterium</name>
    <dbReference type="NCBI Taxonomy" id="2099670"/>
    <lineage>
        <taxon>Bacteria</taxon>
        <taxon>Candidatus Dojkabacteria</taxon>
    </lineage>
</organism>
<proteinExistence type="predicted"/>
<evidence type="ECO:0000256" key="1">
    <source>
        <dbReference type="SAM" id="MobiDB-lite"/>
    </source>
</evidence>
<feature type="compositionally biased region" description="Basic and acidic residues" evidence="1">
    <location>
        <begin position="7"/>
        <end position="17"/>
    </location>
</feature>
<sequence>MAIGERGYTEPDPSRDWETDDGTELGAAIQTQQDREFTLSVQTLGTGSDPLPPEMIEKANQE</sequence>
<dbReference type="EMBL" id="JAGQLL010000041">
    <property type="protein sequence ID" value="MCA9380234.1"/>
    <property type="molecule type" value="Genomic_DNA"/>
</dbReference>
<evidence type="ECO:0000313" key="2">
    <source>
        <dbReference type="EMBL" id="MCA9380234.1"/>
    </source>
</evidence>